<evidence type="ECO:0000256" key="5">
    <source>
        <dbReference type="ARBA" id="ARBA00022840"/>
    </source>
</evidence>
<evidence type="ECO:0000256" key="1">
    <source>
        <dbReference type="ARBA" id="ARBA00022527"/>
    </source>
</evidence>
<dbReference type="GeneID" id="116408308"/>
<dbReference type="InterPro" id="IPR011009">
    <property type="entry name" value="Kinase-like_dom_sf"/>
</dbReference>
<dbReference type="PROSITE" id="PS50011">
    <property type="entry name" value="PROTEIN_KINASE_DOM"/>
    <property type="match status" value="1"/>
</dbReference>
<dbReference type="KEGG" id="xtr:116408308"/>
<keyword evidence="4" id="KW-0418">Kinase</keyword>
<dbReference type="RefSeq" id="XP_031750946.1">
    <property type="nucleotide sequence ID" value="XM_031895086.1"/>
</dbReference>
<dbReference type="GO" id="GO:0005524">
    <property type="term" value="F:ATP binding"/>
    <property type="evidence" value="ECO:0007669"/>
    <property type="project" value="UniProtKB-KW"/>
</dbReference>
<dbReference type="GO" id="GO:0004674">
    <property type="term" value="F:protein serine/threonine kinase activity"/>
    <property type="evidence" value="ECO:0007669"/>
    <property type="project" value="UniProtKB-KW"/>
</dbReference>
<evidence type="ECO:0000313" key="9">
    <source>
        <dbReference type="RefSeq" id="XP_031750948.1"/>
    </source>
</evidence>
<dbReference type="KEGG" id="xtr:116408304"/>
<sequence>MATGRSPFDDHYHQQDVRSSILTEKPVFPEGMSTTLQDLLQKLLKKQPHKRLGVNGNIREHSLYRKTNWEDVERQRISPPIRFEADCCDFISTDLPFLNCNTAVDSDDCILECFTFVNPSWQE</sequence>
<accession>A0A8J1IZD4</accession>
<keyword evidence="2" id="KW-0808">Transferase</keyword>
<organism evidence="7 9">
    <name type="scientific">Xenopus tropicalis</name>
    <name type="common">Western clawed frog</name>
    <name type="synonym">Silurana tropicalis</name>
    <dbReference type="NCBI Taxonomy" id="8364"/>
    <lineage>
        <taxon>Eukaryota</taxon>
        <taxon>Metazoa</taxon>
        <taxon>Chordata</taxon>
        <taxon>Craniata</taxon>
        <taxon>Vertebrata</taxon>
        <taxon>Euteleostomi</taxon>
        <taxon>Amphibia</taxon>
        <taxon>Batrachia</taxon>
        <taxon>Anura</taxon>
        <taxon>Pipoidea</taxon>
        <taxon>Pipidae</taxon>
        <taxon>Xenopodinae</taxon>
        <taxon>Xenopus</taxon>
        <taxon>Silurana</taxon>
    </lineage>
</organism>
<evidence type="ECO:0000259" key="6">
    <source>
        <dbReference type="PROSITE" id="PS50011"/>
    </source>
</evidence>
<evidence type="ECO:0000313" key="8">
    <source>
        <dbReference type="RefSeq" id="XP_031750946.1"/>
    </source>
</evidence>
<protein>
    <submittedName>
        <fullName evidence="8 9">Protein kinase C theta type-like</fullName>
    </submittedName>
</protein>
<dbReference type="Xenbase" id="XB-GENE-29093999">
    <property type="gene designation" value="LOC116408308"/>
</dbReference>
<dbReference type="SUPFAM" id="SSF56112">
    <property type="entry name" value="Protein kinase-like (PK-like)"/>
    <property type="match status" value="1"/>
</dbReference>
<keyword evidence="3" id="KW-0547">Nucleotide-binding</keyword>
<dbReference type="Proteomes" id="UP000008143">
    <property type="component" value="Chromosome 1"/>
</dbReference>
<dbReference type="PANTHER" id="PTHR24351">
    <property type="entry name" value="RIBOSOMAL PROTEIN S6 KINASE"/>
    <property type="match status" value="1"/>
</dbReference>
<evidence type="ECO:0000256" key="4">
    <source>
        <dbReference type="ARBA" id="ARBA00022777"/>
    </source>
</evidence>
<evidence type="ECO:0000256" key="3">
    <source>
        <dbReference type="ARBA" id="ARBA00022741"/>
    </source>
</evidence>
<keyword evidence="5" id="KW-0067">ATP-binding</keyword>
<dbReference type="OrthoDB" id="9908094at2759"/>
<proteinExistence type="predicted"/>
<name>A0A8J1IZD4_XENTR</name>
<evidence type="ECO:0000256" key="2">
    <source>
        <dbReference type="ARBA" id="ARBA00022679"/>
    </source>
</evidence>
<dbReference type="InterPro" id="IPR000719">
    <property type="entry name" value="Prot_kinase_dom"/>
</dbReference>
<dbReference type="AlphaFoldDB" id="A0A8J1IZD4"/>
<evidence type="ECO:0000313" key="7">
    <source>
        <dbReference type="Proteomes" id="UP000008143"/>
    </source>
</evidence>
<dbReference type="Gene3D" id="1.10.510.10">
    <property type="entry name" value="Transferase(Phosphotransferase) domain 1"/>
    <property type="match status" value="1"/>
</dbReference>
<gene>
    <name evidence="9 10" type="primary">LOC116408308</name>
    <name evidence="8" type="synonym">LOC116408304</name>
</gene>
<keyword evidence="1" id="KW-0723">Serine/threonine-protein kinase</keyword>
<dbReference type="RefSeq" id="XP_031750948.1">
    <property type="nucleotide sequence ID" value="XM_031895088.1"/>
</dbReference>
<feature type="domain" description="Protein kinase" evidence="6">
    <location>
        <begin position="1"/>
        <end position="64"/>
    </location>
</feature>
<keyword evidence="7" id="KW-1185">Reference proteome</keyword>
<evidence type="ECO:0000313" key="10">
    <source>
        <dbReference type="Xenbase" id="XB-GENE-29093999"/>
    </source>
</evidence>
<reference evidence="8 9" key="1">
    <citation type="submission" date="2025-04" db="UniProtKB">
        <authorList>
            <consortium name="RefSeq"/>
        </authorList>
    </citation>
    <scope>IDENTIFICATION</scope>
    <source>
        <strain evidence="8 9">Nigerian</strain>
        <tissue evidence="8 9">Liver and blood</tissue>
    </source>
</reference>
<dbReference type="AGR" id="Xenbase:XB-GENE-29093999"/>